<protein>
    <submittedName>
        <fullName evidence="2">cAMP phosphodiesterase class-II:metallo-beta-lactamase superfamily protein</fullName>
    </submittedName>
</protein>
<evidence type="ECO:0000259" key="1">
    <source>
        <dbReference type="SMART" id="SM00849"/>
    </source>
</evidence>
<organism evidence="2 3">
    <name type="scientific">Sulfuriferula nivalis</name>
    <dbReference type="NCBI Taxonomy" id="2675298"/>
    <lineage>
        <taxon>Bacteria</taxon>
        <taxon>Pseudomonadati</taxon>
        <taxon>Pseudomonadota</taxon>
        <taxon>Betaproteobacteria</taxon>
        <taxon>Nitrosomonadales</taxon>
        <taxon>Sulfuricellaceae</taxon>
        <taxon>Sulfuriferula</taxon>
    </lineage>
</organism>
<evidence type="ECO:0000313" key="3">
    <source>
        <dbReference type="Proteomes" id="UP000463939"/>
    </source>
</evidence>
<dbReference type="SMART" id="SM00849">
    <property type="entry name" value="Lactamase_B"/>
    <property type="match status" value="1"/>
</dbReference>
<dbReference type="Pfam" id="PF12706">
    <property type="entry name" value="Lactamase_B_2"/>
    <property type="match status" value="1"/>
</dbReference>
<evidence type="ECO:0000313" key="2">
    <source>
        <dbReference type="EMBL" id="BBP01143.1"/>
    </source>
</evidence>
<dbReference type="GO" id="GO:1902660">
    <property type="term" value="P:negative regulation of glucose mediated signaling pathway"/>
    <property type="evidence" value="ECO:0007669"/>
    <property type="project" value="TreeGrafter"/>
</dbReference>
<feature type="domain" description="Metallo-beta-lactamase" evidence="1">
    <location>
        <begin position="17"/>
        <end position="187"/>
    </location>
</feature>
<dbReference type="Gene3D" id="3.60.15.10">
    <property type="entry name" value="Ribonuclease Z/Hydroxyacylglutathione hydrolase-like"/>
    <property type="match status" value="1"/>
</dbReference>
<dbReference type="EMBL" id="AP021881">
    <property type="protein sequence ID" value="BBP01143.1"/>
    <property type="molecule type" value="Genomic_DNA"/>
</dbReference>
<proteinExistence type="predicted"/>
<name>A0A809S9C0_9PROT</name>
<dbReference type="PANTHER" id="PTHR28283">
    <property type="entry name" value="3',5'-CYCLIC-NUCLEOTIDE PHOSPHODIESTERASE 1"/>
    <property type="match status" value="1"/>
</dbReference>
<dbReference type="RefSeq" id="WP_162084957.1">
    <property type="nucleotide sequence ID" value="NZ_AP021881.1"/>
</dbReference>
<accession>A0A809S9C0</accession>
<dbReference type="GO" id="GO:0047555">
    <property type="term" value="F:3',5'-cyclic-GMP phosphodiesterase activity"/>
    <property type="evidence" value="ECO:0007669"/>
    <property type="project" value="TreeGrafter"/>
</dbReference>
<dbReference type="CDD" id="cd07735">
    <property type="entry name" value="class_II_PDE_MBL-fold"/>
    <property type="match status" value="1"/>
</dbReference>
<dbReference type="PANTHER" id="PTHR28283:SF1">
    <property type="entry name" value="3',5'-CYCLIC-NUCLEOTIDE PHOSPHODIESTERASE 1"/>
    <property type="match status" value="1"/>
</dbReference>
<keyword evidence="3" id="KW-1185">Reference proteome</keyword>
<dbReference type="AlphaFoldDB" id="A0A809S9C0"/>
<dbReference type="InterPro" id="IPR000396">
    <property type="entry name" value="Pdiesterase2"/>
</dbReference>
<sequence>MKLQILGCSGGIGGKRHTTSMLIDDDILIDAGSGVLQLSLEQLALIDHVFITHSHLDHILALPLLLDSVGAMRDRPVTVYAIDTVLEILRQDIFNWRIWPDFTEVPPECPYLRYSAIDVYQAVQLAERVITALPANHTVPAVGYQLSSPTASIVFSGDTGKNPVLWDCINKIENLHALIIETAFPQDEHGIAEISKHLSPSTLLEELKQLTANVPIYITHLKPGREETIMGEIAELESVEYQLQALQQGQIFNF</sequence>
<dbReference type="InterPro" id="IPR001279">
    <property type="entry name" value="Metallo-B-lactamas"/>
</dbReference>
<reference evidence="3" key="1">
    <citation type="submission" date="2019-11" db="EMBL/GenBank/DDBJ databases">
        <title>Isolation and characterization of a novel species in the genus Sulfuriferula.</title>
        <authorList>
            <person name="Mochizuki J."/>
            <person name="Kojima H."/>
            <person name="Fukui M."/>
        </authorList>
    </citation>
    <scope>NUCLEOTIDE SEQUENCE [LARGE SCALE GENOMIC DNA]</scope>
    <source>
        <strain evidence="3">SGTM</strain>
    </source>
</reference>
<dbReference type="SUPFAM" id="SSF56281">
    <property type="entry name" value="Metallo-hydrolase/oxidoreductase"/>
    <property type="match status" value="1"/>
</dbReference>
<gene>
    <name evidence="2" type="ORF">SFSGTM_18510</name>
</gene>
<dbReference type="KEGG" id="sniv:SFSGTM_18510"/>
<dbReference type="Proteomes" id="UP000463939">
    <property type="component" value="Chromosome"/>
</dbReference>
<dbReference type="InterPro" id="IPR036866">
    <property type="entry name" value="RibonucZ/Hydroxyglut_hydro"/>
</dbReference>
<dbReference type="GO" id="GO:0006198">
    <property type="term" value="P:cAMP catabolic process"/>
    <property type="evidence" value="ECO:0007669"/>
    <property type="project" value="InterPro"/>
</dbReference>
<dbReference type="GO" id="GO:0004115">
    <property type="term" value="F:3',5'-cyclic-AMP phosphodiesterase activity"/>
    <property type="evidence" value="ECO:0007669"/>
    <property type="project" value="InterPro"/>
</dbReference>
<dbReference type="PRINTS" id="PR00388">
    <property type="entry name" value="PDIESTERASE2"/>
</dbReference>